<accession>A0A392Q9I0</accession>
<keyword evidence="2" id="KW-1185">Reference proteome</keyword>
<name>A0A392Q9I0_9FABA</name>
<dbReference type="Proteomes" id="UP000265520">
    <property type="component" value="Unassembled WGS sequence"/>
</dbReference>
<proteinExistence type="predicted"/>
<dbReference type="AlphaFoldDB" id="A0A392Q9I0"/>
<protein>
    <submittedName>
        <fullName evidence="1">Uncharacterized protein</fullName>
    </submittedName>
</protein>
<reference evidence="1 2" key="1">
    <citation type="journal article" date="2018" name="Front. Plant Sci.">
        <title>Red Clover (Trifolium pratense) and Zigzag Clover (T. medium) - A Picture of Genomic Similarities and Differences.</title>
        <authorList>
            <person name="Dluhosova J."/>
            <person name="Istvanek J."/>
            <person name="Nedelnik J."/>
            <person name="Repkova J."/>
        </authorList>
    </citation>
    <scope>NUCLEOTIDE SEQUENCE [LARGE SCALE GENOMIC DNA]</scope>
    <source>
        <strain evidence="2">cv. 10/8</strain>
        <tissue evidence="1">Leaf</tissue>
    </source>
</reference>
<comment type="caution">
    <text evidence="1">The sequence shown here is derived from an EMBL/GenBank/DDBJ whole genome shotgun (WGS) entry which is preliminary data.</text>
</comment>
<evidence type="ECO:0000313" key="2">
    <source>
        <dbReference type="Proteomes" id="UP000265520"/>
    </source>
</evidence>
<feature type="non-terminal residue" evidence="1">
    <location>
        <position position="57"/>
    </location>
</feature>
<dbReference type="EMBL" id="LXQA010121733">
    <property type="protein sequence ID" value="MCI20794.1"/>
    <property type="molecule type" value="Genomic_DNA"/>
</dbReference>
<sequence length="57" mass="6398">MTANSSMTDFAILKFFKINLHHPKAPKILEVFWHPPLQGWIKCNTDGSANNTQAALC</sequence>
<organism evidence="1 2">
    <name type="scientific">Trifolium medium</name>
    <dbReference type="NCBI Taxonomy" id="97028"/>
    <lineage>
        <taxon>Eukaryota</taxon>
        <taxon>Viridiplantae</taxon>
        <taxon>Streptophyta</taxon>
        <taxon>Embryophyta</taxon>
        <taxon>Tracheophyta</taxon>
        <taxon>Spermatophyta</taxon>
        <taxon>Magnoliopsida</taxon>
        <taxon>eudicotyledons</taxon>
        <taxon>Gunneridae</taxon>
        <taxon>Pentapetalae</taxon>
        <taxon>rosids</taxon>
        <taxon>fabids</taxon>
        <taxon>Fabales</taxon>
        <taxon>Fabaceae</taxon>
        <taxon>Papilionoideae</taxon>
        <taxon>50 kb inversion clade</taxon>
        <taxon>NPAAA clade</taxon>
        <taxon>Hologalegina</taxon>
        <taxon>IRL clade</taxon>
        <taxon>Trifolieae</taxon>
        <taxon>Trifolium</taxon>
    </lineage>
</organism>
<evidence type="ECO:0000313" key="1">
    <source>
        <dbReference type="EMBL" id="MCI20794.1"/>
    </source>
</evidence>